<dbReference type="Pfam" id="PF11376">
    <property type="entry name" value="DUF3179"/>
    <property type="match status" value="1"/>
</dbReference>
<evidence type="ECO:0000256" key="1">
    <source>
        <dbReference type="SAM" id="SignalP"/>
    </source>
</evidence>
<keyword evidence="1" id="KW-0732">Signal</keyword>
<dbReference type="EMBL" id="JAEHHL010000010">
    <property type="protein sequence ID" value="MBK0400845.1"/>
    <property type="molecule type" value="Genomic_DNA"/>
</dbReference>
<comment type="caution">
    <text evidence="2">The sequence shown here is derived from an EMBL/GenBank/DDBJ whole genome shotgun (WGS) entry which is preliminary data.</text>
</comment>
<dbReference type="InterPro" id="IPR021516">
    <property type="entry name" value="DUF3179"/>
</dbReference>
<feature type="chain" id="PRO_5035238569" evidence="1">
    <location>
        <begin position="24"/>
        <end position="332"/>
    </location>
</feature>
<dbReference type="RefSeq" id="WP_200612461.1">
    <property type="nucleotide sequence ID" value="NZ_JAEHHL010000010.1"/>
</dbReference>
<accession>A0A8J7MAK6</accession>
<evidence type="ECO:0000313" key="2">
    <source>
        <dbReference type="EMBL" id="MBK0400845.1"/>
    </source>
</evidence>
<name>A0A8J7MAK6_9RHOB</name>
<dbReference type="Proteomes" id="UP000655420">
    <property type="component" value="Unassembled WGS sequence"/>
</dbReference>
<dbReference type="AlphaFoldDB" id="A0A8J7MAK6"/>
<gene>
    <name evidence="2" type="ORF">H0I76_16715</name>
</gene>
<proteinExistence type="predicted"/>
<feature type="signal peptide" evidence="1">
    <location>
        <begin position="1"/>
        <end position="23"/>
    </location>
</feature>
<reference evidence="2" key="1">
    <citation type="submission" date="2020-12" db="EMBL/GenBank/DDBJ databases">
        <title>Bacterial taxonomy.</title>
        <authorList>
            <person name="Pan X."/>
        </authorList>
    </citation>
    <scope>NUCLEOTIDE SEQUENCE</scope>
    <source>
        <strain evidence="2">M0105</strain>
    </source>
</reference>
<organism evidence="2 3">
    <name type="scientific">Thermohalobaculum xanthum</name>
    <dbReference type="NCBI Taxonomy" id="2753746"/>
    <lineage>
        <taxon>Bacteria</taxon>
        <taxon>Pseudomonadati</taxon>
        <taxon>Pseudomonadota</taxon>
        <taxon>Alphaproteobacteria</taxon>
        <taxon>Rhodobacterales</taxon>
        <taxon>Paracoccaceae</taxon>
        <taxon>Thermohalobaculum</taxon>
    </lineage>
</organism>
<protein>
    <submittedName>
        <fullName evidence="2">DUF3179 domain-containing protein</fullName>
    </submittedName>
</protein>
<sequence>MRMTIISALGLVALLAAATLATAAEAPAAWLREWPRTDFTRSEVAFDEIRSGGPPRDGIPSIDAPRFAVLGSMARPPLPNEPVMSLEIAGDARAYPLSVLMWHEIVNDEVGGVPVAVTYCPLCNSGIVFRRVVAGEVTTFGTTGKLRHSDLVMYDRATESWWQQFEGRAILGARAGDVLAALPARLESFAQFATRHPDGTVLLPPAPGLRDYGRNPYVGYDRLAVPFLYDGTYDGPGSPLMRVVAVPGRAEAWSLDHLRARGRLEVDDLVLTLQPGQASALDSARIAEGRDVGTVTVERIGPGGTRGIVVHHVPFAFAFRAFNPGAPIHHVP</sequence>
<keyword evidence="3" id="KW-1185">Reference proteome</keyword>
<evidence type="ECO:0000313" key="3">
    <source>
        <dbReference type="Proteomes" id="UP000655420"/>
    </source>
</evidence>